<keyword evidence="2" id="KW-0949">S-adenosyl-L-methionine</keyword>
<evidence type="ECO:0000256" key="6">
    <source>
        <dbReference type="ARBA" id="ARBA00023601"/>
    </source>
</evidence>
<evidence type="ECO:0000256" key="4">
    <source>
        <dbReference type="ARBA" id="ARBA00023004"/>
    </source>
</evidence>
<dbReference type="SFLD" id="SFLDS00029">
    <property type="entry name" value="Radical_SAM"/>
    <property type="match status" value="1"/>
</dbReference>
<keyword evidence="9" id="KW-1185">Reference proteome</keyword>
<dbReference type="PANTHER" id="PTHR43273">
    <property type="entry name" value="ANAEROBIC SULFATASE-MATURATING ENZYME HOMOLOG ASLB-RELATED"/>
    <property type="match status" value="1"/>
</dbReference>
<comment type="cofactor">
    <cofactor evidence="1">
        <name>[4Fe-4S] cluster</name>
        <dbReference type="ChEBI" id="CHEBI:49883"/>
    </cofactor>
</comment>
<dbReference type="OrthoDB" id="9808591at2"/>
<dbReference type="Gene3D" id="3.20.20.70">
    <property type="entry name" value="Aldolase class I"/>
    <property type="match status" value="1"/>
</dbReference>
<dbReference type="PANTHER" id="PTHR43273:SF3">
    <property type="entry name" value="ANAEROBIC SULFATASE-MATURATING ENZYME HOMOLOG ASLB-RELATED"/>
    <property type="match status" value="1"/>
</dbReference>
<evidence type="ECO:0000313" key="9">
    <source>
        <dbReference type="Proteomes" id="UP000616595"/>
    </source>
</evidence>
<dbReference type="NCBIfam" id="TIGR04085">
    <property type="entry name" value="rSAM_more_4Fe4S"/>
    <property type="match status" value="1"/>
</dbReference>
<dbReference type="PROSITE" id="PS51918">
    <property type="entry name" value="RADICAL_SAM"/>
    <property type="match status" value="1"/>
</dbReference>
<protein>
    <submittedName>
        <fullName evidence="8">Radical SAM protein</fullName>
    </submittedName>
</protein>
<dbReference type="Pfam" id="PF13186">
    <property type="entry name" value="SPASM"/>
    <property type="match status" value="1"/>
</dbReference>
<keyword evidence="4" id="KW-0408">Iron</keyword>
<comment type="similarity">
    <text evidence="6">Belongs to the radical SAM superfamily. Anaerobic sulfatase-maturating enzyme family.</text>
</comment>
<dbReference type="GO" id="GO:0051536">
    <property type="term" value="F:iron-sulfur cluster binding"/>
    <property type="evidence" value="ECO:0007669"/>
    <property type="project" value="UniProtKB-KW"/>
</dbReference>
<dbReference type="RefSeq" id="WP_148567381.1">
    <property type="nucleotide sequence ID" value="NZ_RXYA01000009.1"/>
</dbReference>
<dbReference type="GO" id="GO:0046872">
    <property type="term" value="F:metal ion binding"/>
    <property type="evidence" value="ECO:0007669"/>
    <property type="project" value="UniProtKB-KW"/>
</dbReference>
<evidence type="ECO:0000256" key="5">
    <source>
        <dbReference type="ARBA" id="ARBA00023014"/>
    </source>
</evidence>
<proteinExistence type="inferred from homology"/>
<dbReference type="InterPro" id="IPR058240">
    <property type="entry name" value="rSAM_sf"/>
</dbReference>
<dbReference type="Pfam" id="PF04055">
    <property type="entry name" value="Radical_SAM"/>
    <property type="match status" value="1"/>
</dbReference>
<accession>A0A923KWB5</accession>
<dbReference type="SFLD" id="SFLDG01067">
    <property type="entry name" value="SPASM/twitch_domain_containing"/>
    <property type="match status" value="1"/>
</dbReference>
<evidence type="ECO:0000256" key="1">
    <source>
        <dbReference type="ARBA" id="ARBA00001966"/>
    </source>
</evidence>
<dbReference type="InterPro" id="IPR017200">
    <property type="entry name" value="PqqE-like"/>
</dbReference>
<dbReference type="InterPro" id="IPR023867">
    <property type="entry name" value="Sulphatase_maturase_rSAM"/>
</dbReference>
<name>A0A923KWB5_9FIRM</name>
<feature type="domain" description="Radical SAM core" evidence="7">
    <location>
        <begin position="11"/>
        <end position="230"/>
    </location>
</feature>
<sequence length="347" mass="38250">MLKKTKAKAILKEKVLIVLWTTSRCNLNCKYCYAAAWEKRADMDFETAKAALDYFADCSMKVQFAGGEPLLNVDLICRVVEYAKSNDYDVAFQMQTNGTLITPEIATGIKKMKIAVGVSLDGPPAINEKLRGKTNAAVNGIKLLGQAGIRANINAVVTKQNVSELPNLVTFAFYLGNVPGIGLDLIREAGNAKSGLVEKASPLQLTTALKGMQRKSEELFRLSGRWVKLREIEAAKNRLKCSSCAKDYCYAACGRSFVILPDGDVYPCGSLIDKYEYFMGNIKYGKMKVITLAKIMSDNCRDCSYYSICPGGCPSRLIVNNIITEEQSLDCVLKKTAFDMVRQKQGN</sequence>
<keyword evidence="5" id="KW-0411">Iron-sulfur</keyword>
<dbReference type="CDD" id="cd01335">
    <property type="entry name" value="Radical_SAM"/>
    <property type="match status" value="1"/>
</dbReference>
<dbReference type="SUPFAM" id="SSF102114">
    <property type="entry name" value="Radical SAM enzymes"/>
    <property type="match status" value="1"/>
</dbReference>
<evidence type="ECO:0000256" key="2">
    <source>
        <dbReference type="ARBA" id="ARBA00022691"/>
    </source>
</evidence>
<dbReference type="InterPro" id="IPR023885">
    <property type="entry name" value="4Fe4S-binding_SPASM_dom"/>
</dbReference>
<dbReference type="PIRSF" id="PIRSF037420">
    <property type="entry name" value="PQQ_syn_pqqE"/>
    <property type="match status" value="1"/>
</dbReference>
<dbReference type="SFLD" id="SFLDG01386">
    <property type="entry name" value="main_SPASM_domain-containing"/>
    <property type="match status" value="1"/>
</dbReference>
<dbReference type="GO" id="GO:0016491">
    <property type="term" value="F:oxidoreductase activity"/>
    <property type="evidence" value="ECO:0007669"/>
    <property type="project" value="InterPro"/>
</dbReference>
<reference evidence="8" key="2">
    <citation type="submission" date="2020-10" db="EMBL/GenBank/DDBJ databases">
        <title>Comparative genomics of the Acetobacterium genus.</title>
        <authorList>
            <person name="Marshall C."/>
            <person name="May H."/>
            <person name="Norman S."/>
        </authorList>
    </citation>
    <scope>NUCLEOTIDE SEQUENCE</scope>
    <source>
        <strain evidence="8">DER-2019</strain>
    </source>
</reference>
<gene>
    <name evidence="8" type="ORF">GH810_06125</name>
</gene>
<dbReference type="AlphaFoldDB" id="A0A923KWB5"/>
<dbReference type="Proteomes" id="UP000616595">
    <property type="component" value="Unassembled WGS sequence"/>
</dbReference>
<dbReference type="EMBL" id="WJBD01000005">
    <property type="protein sequence ID" value="MBC3887883.1"/>
    <property type="molecule type" value="Genomic_DNA"/>
</dbReference>
<evidence type="ECO:0000256" key="3">
    <source>
        <dbReference type="ARBA" id="ARBA00022723"/>
    </source>
</evidence>
<dbReference type="InterPro" id="IPR007197">
    <property type="entry name" value="rSAM"/>
</dbReference>
<evidence type="ECO:0000313" key="8">
    <source>
        <dbReference type="EMBL" id="MBC3887883.1"/>
    </source>
</evidence>
<comment type="caution">
    <text evidence="8">The sequence shown here is derived from an EMBL/GenBank/DDBJ whole genome shotgun (WGS) entry which is preliminary data.</text>
</comment>
<dbReference type="SFLD" id="SFLDG01384">
    <property type="entry name" value="thioether_bond_formation_requi"/>
    <property type="match status" value="1"/>
</dbReference>
<organism evidence="8 9">
    <name type="scientific">Acetobacterium paludosum</name>
    <dbReference type="NCBI Taxonomy" id="52693"/>
    <lineage>
        <taxon>Bacteria</taxon>
        <taxon>Bacillati</taxon>
        <taxon>Bacillota</taxon>
        <taxon>Clostridia</taxon>
        <taxon>Eubacteriales</taxon>
        <taxon>Eubacteriaceae</taxon>
        <taxon>Acetobacterium</taxon>
    </lineage>
</organism>
<dbReference type="InterPro" id="IPR013785">
    <property type="entry name" value="Aldolase_TIM"/>
</dbReference>
<keyword evidence="3" id="KW-0479">Metal-binding</keyword>
<evidence type="ECO:0000259" key="7">
    <source>
        <dbReference type="PROSITE" id="PS51918"/>
    </source>
</evidence>
<reference evidence="8" key="1">
    <citation type="submission" date="2019-10" db="EMBL/GenBank/DDBJ databases">
        <authorList>
            <person name="Ross D.E."/>
            <person name="Gulliver D."/>
        </authorList>
    </citation>
    <scope>NUCLEOTIDE SEQUENCE</scope>
    <source>
        <strain evidence="8">DER-2019</strain>
    </source>
</reference>